<evidence type="ECO:0000256" key="1">
    <source>
        <dbReference type="ARBA" id="ARBA00009080"/>
    </source>
</evidence>
<accession>K2NJT2</accession>
<dbReference type="InterPro" id="IPR002204">
    <property type="entry name" value="3-OH-isobutyrate_DH-rel_CS"/>
</dbReference>
<feature type="active site" evidence="4">
    <location>
        <position position="173"/>
    </location>
</feature>
<dbReference type="Pfam" id="PF14833">
    <property type="entry name" value="NAD_binding_11"/>
    <property type="match status" value="1"/>
</dbReference>
<feature type="domain" description="6-phosphogluconate dehydrogenase NADP-binding" evidence="5">
    <location>
        <begin position="4"/>
        <end position="164"/>
    </location>
</feature>
<comment type="similarity">
    <text evidence="1">Belongs to the HIBADH-related family.</text>
</comment>
<gene>
    <name evidence="7" type="ORF">MOQ_001786</name>
</gene>
<dbReference type="InterPro" id="IPR006115">
    <property type="entry name" value="6PGDH_NADP-bd"/>
</dbReference>
<evidence type="ECO:0000256" key="3">
    <source>
        <dbReference type="ARBA" id="ARBA00023027"/>
    </source>
</evidence>
<dbReference type="SUPFAM" id="SSF48179">
    <property type="entry name" value="6-phosphogluconate dehydrogenase C-terminal domain-like"/>
    <property type="match status" value="1"/>
</dbReference>
<dbReference type="PROSITE" id="PS00895">
    <property type="entry name" value="3_HYDROXYISOBUT_DH"/>
    <property type="match status" value="1"/>
</dbReference>
<comment type="caution">
    <text evidence="7">The sequence shown here is derived from an EMBL/GenBank/DDBJ whole genome shotgun (WGS) entry which is preliminary data.</text>
</comment>
<dbReference type="Pfam" id="PF03446">
    <property type="entry name" value="NAD_binding_2"/>
    <property type="match status" value="1"/>
</dbReference>
<dbReference type="GO" id="GO:0050661">
    <property type="term" value="F:NADP binding"/>
    <property type="evidence" value="ECO:0007669"/>
    <property type="project" value="InterPro"/>
</dbReference>
<dbReference type="GO" id="GO:0051287">
    <property type="term" value="F:NAD binding"/>
    <property type="evidence" value="ECO:0007669"/>
    <property type="project" value="InterPro"/>
</dbReference>
<sequence>MTLKVGYIGLGLMGKSMAANILKAGFPLVVFNRTTSKMEELVRQGAQAAVSPADLASKVNIVITNVSDSQDVLDVVFGREGVYSGICPGTIFIDNSTIKASTAREIAERMWKEKKVRCLDAPVSGGDVGAKNGTLSIMVGGDEEAMKTALPVLRAMGKTITYIGESGAGQVCKAVNQIMVAAQMVAMGEMLVLAKKCNVDAERVIEAVKGGAAQCWTLDVKPQRLFAGNREPGFKAALQSKDLGIVMDTAREFGALLPSTAISAQLFQSMLQNGEGDKDNSAVVGVLERLANCRIMEKNNAN</sequence>
<feature type="domain" description="3-hydroxyisobutyrate dehydrogenase-like NAD-binding" evidence="6">
    <location>
        <begin position="167"/>
        <end position="287"/>
    </location>
</feature>
<evidence type="ECO:0000259" key="5">
    <source>
        <dbReference type="Pfam" id="PF03446"/>
    </source>
</evidence>
<dbReference type="Gene3D" id="1.10.1040.10">
    <property type="entry name" value="N-(1-d-carboxylethyl)-l-norvaline Dehydrogenase, domain 2"/>
    <property type="match status" value="1"/>
</dbReference>
<name>K2NJT2_TRYCR</name>
<dbReference type="PANTHER" id="PTHR43060:SF15">
    <property type="entry name" value="3-HYDROXYISOBUTYRATE DEHYDROGENASE-LIKE 1, MITOCHONDRIAL-RELATED"/>
    <property type="match status" value="1"/>
</dbReference>
<keyword evidence="8" id="KW-1185">Reference proteome</keyword>
<dbReference type="PIRSF" id="PIRSF000103">
    <property type="entry name" value="HIBADH"/>
    <property type="match status" value="1"/>
</dbReference>
<reference evidence="7 8" key="1">
    <citation type="journal article" date="2012" name="BMC Genomics">
        <title>Comparative genomic analysis of human infective Trypanosoma cruzi lineages with the bat-restricted subspecies T. cruzi marinkellei.</title>
        <authorList>
            <person name="Franzen O."/>
            <person name="Talavera-Lopez C."/>
            <person name="Ochaya S."/>
            <person name="Butler C.E."/>
            <person name="Messenger L.A."/>
            <person name="Lewis M.D."/>
            <person name="Llewellyn M.S."/>
            <person name="Marinkelle C.J."/>
            <person name="Tyler K.M."/>
            <person name="Miles M.A."/>
            <person name="Andersson B."/>
        </authorList>
    </citation>
    <scope>NUCLEOTIDE SEQUENCE [LARGE SCALE GENOMIC DNA]</scope>
    <source>
        <strain evidence="7 8">B7</strain>
    </source>
</reference>
<dbReference type="Gene3D" id="3.40.50.720">
    <property type="entry name" value="NAD(P)-binding Rossmann-like Domain"/>
    <property type="match status" value="1"/>
</dbReference>
<dbReference type="SUPFAM" id="SSF51735">
    <property type="entry name" value="NAD(P)-binding Rossmann-fold domains"/>
    <property type="match status" value="1"/>
</dbReference>
<evidence type="ECO:0000259" key="6">
    <source>
        <dbReference type="Pfam" id="PF14833"/>
    </source>
</evidence>
<evidence type="ECO:0000313" key="8">
    <source>
        <dbReference type="Proteomes" id="UP000007350"/>
    </source>
</evidence>
<dbReference type="GO" id="GO:0016491">
    <property type="term" value="F:oxidoreductase activity"/>
    <property type="evidence" value="ECO:0007669"/>
    <property type="project" value="UniProtKB-KW"/>
</dbReference>
<dbReference type="PANTHER" id="PTHR43060">
    <property type="entry name" value="3-HYDROXYISOBUTYRATE DEHYDROGENASE-LIKE 1, MITOCHONDRIAL-RELATED"/>
    <property type="match status" value="1"/>
</dbReference>
<keyword evidence="2" id="KW-0560">Oxidoreductase</keyword>
<evidence type="ECO:0000256" key="2">
    <source>
        <dbReference type="ARBA" id="ARBA00023002"/>
    </source>
</evidence>
<dbReference type="InterPro" id="IPR029154">
    <property type="entry name" value="HIBADH-like_NADP-bd"/>
</dbReference>
<evidence type="ECO:0000256" key="4">
    <source>
        <dbReference type="PIRSR" id="PIRSR000103-1"/>
    </source>
</evidence>
<dbReference type="InterPro" id="IPR015815">
    <property type="entry name" value="HIBADH-related"/>
</dbReference>
<dbReference type="InterPro" id="IPR008927">
    <property type="entry name" value="6-PGluconate_DH-like_C_sf"/>
</dbReference>
<organism evidence="7 8">
    <name type="scientific">Trypanosoma cruzi marinkellei</name>
    <dbReference type="NCBI Taxonomy" id="85056"/>
    <lineage>
        <taxon>Eukaryota</taxon>
        <taxon>Discoba</taxon>
        <taxon>Euglenozoa</taxon>
        <taxon>Kinetoplastea</taxon>
        <taxon>Metakinetoplastina</taxon>
        <taxon>Trypanosomatida</taxon>
        <taxon>Trypanosomatidae</taxon>
        <taxon>Trypanosoma</taxon>
        <taxon>Schizotrypanum</taxon>
    </lineage>
</organism>
<dbReference type="EMBL" id="AHKC01008053">
    <property type="protein sequence ID" value="EKF38009.1"/>
    <property type="molecule type" value="Genomic_DNA"/>
</dbReference>
<dbReference type="OrthoDB" id="435038at2759"/>
<dbReference type="InterPro" id="IPR036291">
    <property type="entry name" value="NAD(P)-bd_dom_sf"/>
</dbReference>
<proteinExistence type="inferred from homology"/>
<dbReference type="AlphaFoldDB" id="K2NJT2"/>
<dbReference type="Proteomes" id="UP000007350">
    <property type="component" value="Unassembled WGS sequence"/>
</dbReference>
<protein>
    <submittedName>
        <fullName evidence="7">2-hydroxy-3-oxopropionate reductase, putative</fullName>
    </submittedName>
</protein>
<keyword evidence="3" id="KW-0520">NAD</keyword>
<evidence type="ECO:0000313" key="7">
    <source>
        <dbReference type="EMBL" id="EKF38009.1"/>
    </source>
</evidence>
<dbReference type="InterPro" id="IPR013328">
    <property type="entry name" value="6PGD_dom2"/>
</dbReference>